<dbReference type="EMBL" id="KQ964577">
    <property type="protein sequence ID" value="KXN68406.1"/>
    <property type="molecule type" value="Genomic_DNA"/>
</dbReference>
<proteinExistence type="inferred from homology"/>
<keyword evidence="2" id="KW-0521">NADP</keyword>
<dbReference type="SUPFAM" id="SSF51430">
    <property type="entry name" value="NAD(P)-linked oxidoreductase"/>
    <property type="match status" value="1"/>
</dbReference>
<evidence type="ECO:0000313" key="6">
    <source>
        <dbReference type="Proteomes" id="UP000070444"/>
    </source>
</evidence>
<dbReference type="Pfam" id="PF00248">
    <property type="entry name" value="Aldo_ket_red"/>
    <property type="match status" value="1"/>
</dbReference>
<comment type="similarity">
    <text evidence="1">Belongs to the shaker potassium channel beta subunit family.</text>
</comment>
<keyword evidence="3" id="KW-0560">Oxidoreductase</keyword>
<reference evidence="5 6" key="1">
    <citation type="journal article" date="2015" name="Genome Biol. Evol.">
        <title>Phylogenomic analyses indicate that early fungi evolved digesting cell walls of algal ancestors of land plants.</title>
        <authorList>
            <person name="Chang Y."/>
            <person name="Wang S."/>
            <person name="Sekimoto S."/>
            <person name="Aerts A.L."/>
            <person name="Choi C."/>
            <person name="Clum A."/>
            <person name="LaButti K.M."/>
            <person name="Lindquist E.A."/>
            <person name="Yee Ngan C."/>
            <person name="Ohm R.A."/>
            <person name="Salamov A.A."/>
            <person name="Grigoriev I.V."/>
            <person name="Spatafora J.W."/>
            <person name="Berbee M.L."/>
        </authorList>
    </citation>
    <scope>NUCLEOTIDE SEQUENCE [LARGE SCALE GENOMIC DNA]</scope>
    <source>
        <strain evidence="5 6">NRRL 28638</strain>
    </source>
</reference>
<keyword evidence="5" id="KW-0406">Ion transport</keyword>
<dbReference type="Proteomes" id="UP000070444">
    <property type="component" value="Unassembled WGS sequence"/>
</dbReference>
<organism evidence="5 6">
    <name type="scientific">Conidiobolus coronatus (strain ATCC 28846 / CBS 209.66 / NRRL 28638)</name>
    <name type="common">Delacroixia coronata</name>
    <dbReference type="NCBI Taxonomy" id="796925"/>
    <lineage>
        <taxon>Eukaryota</taxon>
        <taxon>Fungi</taxon>
        <taxon>Fungi incertae sedis</taxon>
        <taxon>Zoopagomycota</taxon>
        <taxon>Entomophthoromycotina</taxon>
        <taxon>Entomophthoromycetes</taxon>
        <taxon>Entomophthorales</taxon>
        <taxon>Ancylistaceae</taxon>
        <taxon>Conidiobolus</taxon>
    </lineage>
</organism>
<dbReference type="InterPro" id="IPR023210">
    <property type="entry name" value="NADP_OxRdtase_dom"/>
</dbReference>
<keyword evidence="5" id="KW-0407">Ion channel</keyword>
<evidence type="ECO:0000259" key="4">
    <source>
        <dbReference type="Pfam" id="PF00248"/>
    </source>
</evidence>
<dbReference type="OMA" id="SWMFQDE"/>
<accession>A0A137P011</accession>
<protein>
    <submittedName>
        <fullName evidence="5">Voltage-dependent potassium channel, beta subunit</fullName>
    </submittedName>
</protein>
<dbReference type="PRINTS" id="PR01577">
    <property type="entry name" value="KCNABCHANNEL"/>
</dbReference>
<evidence type="ECO:0000256" key="1">
    <source>
        <dbReference type="ARBA" id="ARBA00006515"/>
    </source>
</evidence>
<evidence type="ECO:0000256" key="3">
    <source>
        <dbReference type="ARBA" id="ARBA00023002"/>
    </source>
</evidence>
<dbReference type="InterPro" id="IPR036812">
    <property type="entry name" value="NAD(P)_OxRdtase_dom_sf"/>
</dbReference>
<feature type="domain" description="NADP-dependent oxidoreductase" evidence="4">
    <location>
        <begin position="19"/>
        <end position="328"/>
    </location>
</feature>
<sequence length="341" mass="37769">MTQVTYRRLGKSGLKVSSLSFGSGTFNSKFDQSVADELIKVAFEAGINFFDNAEYYSLGEAEVVFGKAIKNLNLKREDLVISTKIFFGSGGWGPNANGLSKKHIIEGLNASLKRLQLDYVDIVFSHRPDPEVPIEETVRAFNQLISEGKVFYWGTSEWSAQQITEAHVVAQKLGLEGPIAEQPEYNLFQREKVEKEYLPIYETFGLGTTTWSPLASGILTGKYANGIPQGTRLGTTEGWVKPLADHLKSQLASPEGQVRAEKVSKFVPFAEKLGFTPAQVALAWLLKQPNVSTVILGASKLEQLKDNLKALEVLDKLTPELIQELEDIFQTKPTPVQNFRG</sequence>
<dbReference type="GO" id="GO:0016491">
    <property type="term" value="F:oxidoreductase activity"/>
    <property type="evidence" value="ECO:0007669"/>
    <property type="project" value="UniProtKB-KW"/>
</dbReference>
<dbReference type="GO" id="GO:0034220">
    <property type="term" value="P:monoatomic ion transmembrane transport"/>
    <property type="evidence" value="ECO:0007669"/>
    <property type="project" value="UniProtKB-KW"/>
</dbReference>
<name>A0A137P011_CONC2</name>
<gene>
    <name evidence="5" type="ORF">CONCODRAFT_9335</name>
</gene>
<keyword evidence="6" id="KW-1185">Reference proteome</keyword>
<dbReference type="PANTHER" id="PTHR43150">
    <property type="entry name" value="HYPERKINETIC, ISOFORM M"/>
    <property type="match status" value="1"/>
</dbReference>
<dbReference type="STRING" id="796925.A0A137P011"/>
<dbReference type="PANTHER" id="PTHR43150:SF2">
    <property type="entry name" value="HYPERKINETIC, ISOFORM M"/>
    <property type="match status" value="1"/>
</dbReference>
<dbReference type="OrthoDB" id="37537at2759"/>
<dbReference type="AlphaFoldDB" id="A0A137P011"/>
<evidence type="ECO:0000256" key="2">
    <source>
        <dbReference type="ARBA" id="ARBA00022857"/>
    </source>
</evidence>
<evidence type="ECO:0000313" key="5">
    <source>
        <dbReference type="EMBL" id="KXN68406.1"/>
    </source>
</evidence>
<dbReference type="InterPro" id="IPR005399">
    <property type="entry name" value="K_chnl_volt-dep_bsu_KCNAB-rel"/>
</dbReference>
<dbReference type="CDD" id="cd19143">
    <property type="entry name" value="AKR_AKR6C1_2"/>
    <property type="match status" value="1"/>
</dbReference>
<dbReference type="Gene3D" id="3.20.20.100">
    <property type="entry name" value="NADP-dependent oxidoreductase domain"/>
    <property type="match status" value="1"/>
</dbReference>
<keyword evidence="5" id="KW-0813">Transport</keyword>